<dbReference type="EMBL" id="JAENHL010000007">
    <property type="protein sequence ID" value="MBK1867090.1"/>
    <property type="molecule type" value="Genomic_DNA"/>
</dbReference>
<organism evidence="1 2">
    <name type="scientific">Taklimakanibacter albus</name>
    <dbReference type="NCBI Taxonomy" id="2800327"/>
    <lineage>
        <taxon>Bacteria</taxon>
        <taxon>Pseudomonadati</taxon>
        <taxon>Pseudomonadota</taxon>
        <taxon>Alphaproteobacteria</taxon>
        <taxon>Hyphomicrobiales</taxon>
        <taxon>Aestuariivirgaceae</taxon>
        <taxon>Taklimakanibacter</taxon>
    </lineage>
</organism>
<reference evidence="1" key="1">
    <citation type="submission" date="2021-01" db="EMBL/GenBank/DDBJ databases">
        <authorList>
            <person name="Sun Q."/>
        </authorList>
    </citation>
    <scope>NUCLEOTIDE SEQUENCE</scope>
    <source>
        <strain evidence="1">YIM B02566</strain>
    </source>
</reference>
<keyword evidence="2" id="KW-1185">Reference proteome</keyword>
<name>A0ACC5R3B1_9HYPH</name>
<dbReference type="Proteomes" id="UP000616151">
    <property type="component" value="Unassembled WGS sequence"/>
</dbReference>
<sequence length="155" mass="17493">MRYSICRFRQPCFLSIFTGDGWAATGRDLEKADLNRHRIEMLRSWLRFFALTGIFVFLCSTGSRAEGYWDGNKLFAECREATKLCDAYLAGLADMAAKEMGVVLPSAAVCFPEGRSLRQLRDIVLKQLKDYPQGRGEPAVYIALTAIKEAWPCPK</sequence>
<accession>A0ACC5R3B1</accession>
<evidence type="ECO:0000313" key="1">
    <source>
        <dbReference type="EMBL" id="MBK1867090.1"/>
    </source>
</evidence>
<gene>
    <name evidence="1" type="ORF">JHL16_12105</name>
</gene>
<proteinExistence type="predicted"/>
<protein>
    <submittedName>
        <fullName evidence="1">Uncharacterized protein</fullName>
    </submittedName>
</protein>
<evidence type="ECO:0000313" key="2">
    <source>
        <dbReference type="Proteomes" id="UP000616151"/>
    </source>
</evidence>
<comment type="caution">
    <text evidence="1">The sequence shown here is derived from an EMBL/GenBank/DDBJ whole genome shotgun (WGS) entry which is preliminary data.</text>
</comment>